<feature type="domain" description="HTH dtxR-type" evidence="1">
    <location>
        <begin position="27"/>
        <end position="82"/>
    </location>
</feature>
<dbReference type="InterPro" id="IPR022689">
    <property type="entry name" value="Iron_dep_repressor"/>
</dbReference>
<dbReference type="InterPro" id="IPR022687">
    <property type="entry name" value="HTH_DTXR"/>
</dbReference>
<evidence type="ECO:0000259" key="1">
    <source>
        <dbReference type="PROSITE" id="PS50944"/>
    </source>
</evidence>
<dbReference type="SMART" id="SM00529">
    <property type="entry name" value="HTH_DTXR"/>
    <property type="match status" value="1"/>
</dbReference>
<dbReference type="EMBL" id="RQWK01000002">
    <property type="protein sequence ID" value="KAA9405017.1"/>
    <property type="molecule type" value="Genomic_DNA"/>
</dbReference>
<sequence>MSSESQTGSASSLTPSVSDIERSAGRYLFAVSVLSESPTERVSTGELQEFLNVTPASVTEMVSKLDERGLVDYEKYQGVTLTDRGDALVTEVGWRFCVVSTFFESVLDTTLDEQTAFDIGFLLPKNGVFRLRSQVDGACLGLCPEGDGDGEQCVP</sequence>
<dbReference type="InterPro" id="IPR050536">
    <property type="entry name" value="DtxR_MntR_Metal-Reg"/>
</dbReference>
<organism evidence="2 3">
    <name type="scientific">Haloarcula hispanica</name>
    <dbReference type="NCBI Taxonomy" id="51589"/>
    <lineage>
        <taxon>Archaea</taxon>
        <taxon>Methanobacteriati</taxon>
        <taxon>Methanobacteriota</taxon>
        <taxon>Stenosarchaea group</taxon>
        <taxon>Halobacteria</taxon>
        <taxon>Halobacteriales</taxon>
        <taxon>Haloarculaceae</taxon>
        <taxon>Haloarcula</taxon>
    </lineage>
</organism>
<dbReference type="PROSITE" id="PS50944">
    <property type="entry name" value="HTH_DTXR"/>
    <property type="match status" value="1"/>
</dbReference>
<dbReference type="PANTHER" id="PTHR33238:SF7">
    <property type="entry name" value="IRON-DEPENDENT TRANSCRIPTIONAL REGULATOR"/>
    <property type="match status" value="1"/>
</dbReference>
<dbReference type="SUPFAM" id="SSF46785">
    <property type="entry name" value="Winged helix' DNA-binding domain"/>
    <property type="match status" value="1"/>
</dbReference>
<dbReference type="GO" id="GO:0046914">
    <property type="term" value="F:transition metal ion binding"/>
    <property type="evidence" value="ECO:0007669"/>
    <property type="project" value="InterPro"/>
</dbReference>
<protein>
    <submittedName>
        <fullName evidence="2">Metal-dependent transcriptional regulator</fullName>
    </submittedName>
</protein>
<evidence type="ECO:0000313" key="2">
    <source>
        <dbReference type="EMBL" id="KAA9405017.1"/>
    </source>
</evidence>
<name>A0A5J5LEL1_HALHI</name>
<dbReference type="Gene3D" id="1.10.10.10">
    <property type="entry name" value="Winged helix-like DNA-binding domain superfamily/Winged helix DNA-binding domain"/>
    <property type="match status" value="1"/>
</dbReference>
<dbReference type="GO" id="GO:0003677">
    <property type="term" value="F:DNA binding"/>
    <property type="evidence" value="ECO:0007669"/>
    <property type="project" value="InterPro"/>
</dbReference>
<reference evidence="2 3" key="1">
    <citation type="submission" date="2018-11" db="EMBL/GenBank/DDBJ databases">
        <title>Genomic analysis of Haloarcula hispanica CBA1121.</title>
        <authorList>
            <person name="Kim Y.B."/>
            <person name="Roh S.W."/>
        </authorList>
    </citation>
    <scope>NUCLEOTIDE SEQUENCE [LARGE SCALE GENOMIC DNA]</scope>
    <source>
        <strain evidence="2 3">CBA1121</strain>
    </source>
</reference>
<gene>
    <name evidence="2" type="ORF">EGO51_16930</name>
</gene>
<dbReference type="Pfam" id="PF01325">
    <property type="entry name" value="Fe_dep_repress"/>
    <property type="match status" value="1"/>
</dbReference>
<comment type="caution">
    <text evidence="2">The sequence shown here is derived from an EMBL/GenBank/DDBJ whole genome shotgun (WGS) entry which is preliminary data.</text>
</comment>
<dbReference type="RefSeq" id="WP_151104100.1">
    <property type="nucleotide sequence ID" value="NZ_RQWK01000002.1"/>
</dbReference>
<dbReference type="InterPro" id="IPR036388">
    <property type="entry name" value="WH-like_DNA-bd_sf"/>
</dbReference>
<dbReference type="InterPro" id="IPR036390">
    <property type="entry name" value="WH_DNA-bd_sf"/>
</dbReference>
<dbReference type="GO" id="GO:0003700">
    <property type="term" value="F:DNA-binding transcription factor activity"/>
    <property type="evidence" value="ECO:0007669"/>
    <property type="project" value="InterPro"/>
</dbReference>
<dbReference type="PANTHER" id="PTHR33238">
    <property type="entry name" value="IRON (METAL) DEPENDENT REPRESSOR, DTXR FAMILY"/>
    <property type="match status" value="1"/>
</dbReference>
<accession>A0A5J5LEL1</accession>
<dbReference type="Proteomes" id="UP000326244">
    <property type="component" value="Unassembled WGS sequence"/>
</dbReference>
<dbReference type="AlphaFoldDB" id="A0A5J5LEL1"/>
<proteinExistence type="predicted"/>
<evidence type="ECO:0000313" key="3">
    <source>
        <dbReference type="Proteomes" id="UP000326244"/>
    </source>
</evidence>